<dbReference type="AlphaFoldDB" id="A0A4D7B619"/>
<proteinExistence type="predicted"/>
<gene>
    <name evidence="2" type="ORF">E8M01_21435</name>
</gene>
<sequence>MSPSTGRHFDRLAVRFASVLAGVMLLFGLICGTAAQEAEIRALQEDLKTLGLFQGPVDGENSEALSAAIAVYVRQAGFRDPPDRAFRHFGALVRDVDLEKRIRAGKARAAHKQTVATRFGPMEITTFRQAGAPAGFSDGRRVSIAGQRVDAALATFVDCCDAKVFQVNGADVVVLRGTADAAGCGYTRVYVTLTRERFLVTDREDSCAADPTFAVDSGRLIVTAQARTSLLDARWSLTPGEPIQFERLVIAGSFDALTWWVGRQPWERIDRGFRFFNFTPVADALAALLEPEALGWTFKMTLTTPVERRGELIFVSGSYKPDETLVSVTIDLANRAVHACSFNRGMTRFASTLLRGVFSDPAASCPADIERALDTWTALGVVTGGARMRVFGFEGSFGDEAACKAGGDRVTHITARSLRVAGEQEQAITEVGVADGDYIIGTVGRSVPIKRLDDDRIDLDGEVLRRCPE</sequence>
<organism evidence="2 3">
    <name type="scientific">Phreatobacter stygius</name>
    <dbReference type="NCBI Taxonomy" id="1940610"/>
    <lineage>
        <taxon>Bacteria</taxon>
        <taxon>Pseudomonadati</taxon>
        <taxon>Pseudomonadota</taxon>
        <taxon>Alphaproteobacteria</taxon>
        <taxon>Hyphomicrobiales</taxon>
        <taxon>Phreatobacteraceae</taxon>
        <taxon>Phreatobacter</taxon>
    </lineage>
</organism>
<protein>
    <submittedName>
        <fullName evidence="2">Peptidoglycan-binding protein</fullName>
    </submittedName>
</protein>
<evidence type="ECO:0000313" key="2">
    <source>
        <dbReference type="EMBL" id="QCI66565.1"/>
    </source>
</evidence>
<evidence type="ECO:0000256" key="1">
    <source>
        <dbReference type="SAM" id="Phobius"/>
    </source>
</evidence>
<name>A0A4D7B619_9HYPH</name>
<feature type="transmembrane region" description="Helical" evidence="1">
    <location>
        <begin position="12"/>
        <end position="35"/>
    </location>
</feature>
<keyword evidence="3" id="KW-1185">Reference proteome</keyword>
<dbReference type="OrthoDB" id="9817532at2"/>
<dbReference type="RefSeq" id="WP_136962006.1">
    <property type="nucleotide sequence ID" value="NZ_CP039690.1"/>
</dbReference>
<keyword evidence="1" id="KW-0812">Transmembrane</keyword>
<keyword evidence="1" id="KW-0472">Membrane</keyword>
<dbReference type="KEGG" id="pstg:E8M01_21435"/>
<evidence type="ECO:0000313" key="3">
    <source>
        <dbReference type="Proteomes" id="UP000298781"/>
    </source>
</evidence>
<reference evidence="2 3" key="1">
    <citation type="submission" date="2019-04" db="EMBL/GenBank/DDBJ databases">
        <title>Phreatobacter aquaticus sp. nov.</title>
        <authorList>
            <person name="Choi A."/>
        </authorList>
    </citation>
    <scope>NUCLEOTIDE SEQUENCE [LARGE SCALE GENOMIC DNA]</scope>
    <source>
        <strain evidence="2 3">KCTC 52518</strain>
    </source>
</reference>
<keyword evidence="1" id="KW-1133">Transmembrane helix</keyword>
<accession>A0A4D7B619</accession>
<dbReference type="Proteomes" id="UP000298781">
    <property type="component" value="Chromosome"/>
</dbReference>
<dbReference type="EMBL" id="CP039690">
    <property type="protein sequence ID" value="QCI66565.1"/>
    <property type="molecule type" value="Genomic_DNA"/>
</dbReference>